<evidence type="ECO:0000256" key="8">
    <source>
        <dbReference type="PIRSR" id="PIRSR005096-3"/>
    </source>
</evidence>
<dbReference type="PIRSF" id="PIRSF005096">
    <property type="entry name" value="GALM"/>
    <property type="match status" value="1"/>
</dbReference>
<comment type="pathway">
    <text evidence="1 5">Carbohydrate metabolism; hexose metabolism.</text>
</comment>
<dbReference type="InterPro" id="IPR011013">
    <property type="entry name" value="Gal_mutarotase_sf_dom"/>
</dbReference>
<comment type="catalytic activity">
    <reaction evidence="5">
        <text>alpha-D-glucose = beta-D-glucose</text>
        <dbReference type="Rhea" id="RHEA:10264"/>
        <dbReference type="ChEBI" id="CHEBI:15903"/>
        <dbReference type="ChEBI" id="CHEBI:17925"/>
        <dbReference type="EC" id="5.1.3.3"/>
    </reaction>
</comment>
<dbReference type="InterPro" id="IPR015443">
    <property type="entry name" value="Aldose_1-epimerase"/>
</dbReference>
<dbReference type="PANTHER" id="PTHR10091">
    <property type="entry name" value="ALDOSE-1-EPIMERASE"/>
    <property type="match status" value="1"/>
</dbReference>
<name>A0A7Z2T376_9VIBR</name>
<feature type="binding site" evidence="7">
    <location>
        <position position="246"/>
    </location>
    <ligand>
        <name>beta-D-galactose</name>
        <dbReference type="ChEBI" id="CHEBI:27667"/>
    </ligand>
</feature>
<accession>A0A7Z2T376</accession>
<evidence type="ECO:0000256" key="7">
    <source>
        <dbReference type="PIRSR" id="PIRSR005096-2"/>
    </source>
</evidence>
<dbReference type="GO" id="GO:0033499">
    <property type="term" value="P:galactose catabolic process via UDP-galactose, Leloir pathway"/>
    <property type="evidence" value="ECO:0007669"/>
    <property type="project" value="TreeGrafter"/>
</dbReference>
<dbReference type="GO" id="GO:0004034">
    <property type="term" value="F:aldose 1-epimerase activity"/>
    <property type="evidence" value="ECO:0007669"/>
    <property type="project" value="UniProtKB-EC"/>
</dbReference>
<comment type="similarity">
    <text evidence="2 5">Belongs to the aldose epimerase family.</text>
</comment>
<keyword evidence="3 5" id="KW-0413">Isomerase</keyword>
<evidence type="ECO:0000256" key="3">
    <source>
        <dbReference type="ARBA" id="ARBA00023235"/>
    </source>
</evidence>
<keyword evidence="10" id="KW-1185">Reference proteome</keyword>
<sequence length="349" mass="39523">MFKNNNTIIDTTWGNYRLYTLTNELGTKIEISDLGAAIVNFFVKDGYSQERNIVLGYQDSANYINSETYISGIVGPWGNRIEGGTFSLNNETVQLELNEEDNHLHGAGCNLHKRRWDVIATAAQGITFQTTVSKGDGGYPANIILMVTYRLSNDNELTINVWADPDEKCPLNVTHHFYFNLFGRKNDVTSHVVAIDADQFWRTDQNLIPKEKSSTYQTPMDFLQPKPIGVGLKSQSHDILQASGYDHCFILNGQGLRPVGWVFEPKIGLSLEILTDKPAMQFYTGNHLNEERDSFGKYSGVCFEPQHFPNQVNMDGLLEDVMYDKDRPYSSTTIYKIQVEKTNSSLYLN</sequence>
<evidence type="ECO:0000256" key="1">
    <source>
        <dbReference type="ARBA" id="ARBA00005028"/>
    </source>
</evidence>
<dbReference type="InterPro" id="IPR014718">
    <property type="entry name" value="GH-type_carb-bd"/>
</dbReference>
<reference evidence="9 10" key="1">
    <citation type="submission" date="2020-01" db="EMBL/GenBank/DDBJ databases">
        <title>Whole genome and functional gene identification of agarase of Vibrio HN897.</title>
        <authorList>
            <person name="Liu Y."/>
            <person name="Zhao Z."/>
        </authorList>
    </citation>
    <scope>NUCLEOTIDE SEQUENCE [LARGE SCALE GENOMIC DNA]</scope>
    <source>
        <strain evidence="9 10">HN897</strain>
    </source>
</reference>
<feature type="active site" description="Proton donor" evidence="6">
    <location>
        <position position="176"/>
    </location>
</feature>
<evidence type="ECO:0000256" key="6">
    <source>
        <dbReference type="PIRSR" id="PIRSR005096-1"/>
    </source>
</evidence>
<feature type="binding site" evidence="8">
    <location>
        <begin position="176"/>
        <end position="178"/>
    </location>
    <ligand>
        <name>beta-D-galactose</name>
        <dbReference type="ChEBI" id="CHEBI:27667"/>
    </ligand>
</feature>
<evidence type="ECO:0000256" key="2">
    <source>
        <dbReference type="ARBA" id="ARBA00006206"/>
    </source>
</evidence>
<evidence type="ECO:0000256" key="5">
    <source>
        <dbReference type="PIRNR" id="PIRNR005096"/>
    </source>
</evidence>
<dbReference type="RefSeq" id="WP_164648355.1">
    <property type="nucleotide sequence ID" value="NZ_CP047475.1"/>
</dbReference>
<protein>
    <recommendedName>
        <fullName evidence="5">Aldose 1-epimerase</fullName>
        <ecNumber evidence="5">5.1.3.3</ecNumber>
    </recommendedName>
</protein>
<dbReference type="InterPro" id="IPR008183">
    <property type="entry name" value="Aldose_1/G6P_1-epimerase"/>
</dbReference>
<dbReference type="PANTHER" id="PTHR10091:SF0">
    <property type="entry name" value="GALACTOSE MUTAROTASE"/>
    <property type="match status" value="1"/>
</dbReference>
<dbReference type="AlphaFoldDB" id="A0A7Z2T376"/>
<dbReference type="GO" id="GO:0006006">
    <property type="term" value="P:glucose metabolic process"/>
    <property type="evidence" value="ECO:0007669"/>
    <property type="project" value="TreeGrafter"/>
</dbReference>
<dbReference type="Pfam" id="PF01263">
    <property type="entry name" value="Aldose_epim"/>
    <property type="match status" value="1"/>
</dbReference>
<dbReference type="KEGG" id="vas:GT360_08000"/>
<dbReference type="UniPathway" id="UPA00242"/>
<dbReference type="Gene3D" id="2.70.98.10">
    <property type="match status" value="1"/>
</dbReference>
<evidence type="ECO:0000256" key="4">
    <source>
        <dbReference type="ARBA" id="ARBA00023277"/>
    </source>
</evidence>
<dbReference type="NCBIfam" id="NF008277">
    <property type="entry name" value="PRK11055.1"/>
    <property type="match status" value="1"/>
</dbReference>
<feature type="binding site" evidence="8">
    <location>
        <begin position="79"/>
        <end position="80"/>
    </location>
    <ligand>
        <name>beta-D-galactose</name>
        <dbReference type="ChEBI" id="CHEBI:27667"/>
    </ligand>
</feature>
<dbReference type="Proteomes" id="UP000464262">
    <property type="component" value="Chromosome 1"/>
</dbReference>
<dbReference type="InterPro" id="IPR047215">
    <property type="entry name" value="Galactose_mutarotase-like"/>
</dbReference>
<feature type="active site" description="Proton acceptor" evidence="6">
    <location>
        <position position="304"/>
    </location>
</feature>
<organism evidence="9 10">
    <name type="scientific">Vibrio astriarenae</name>
    <dbReference type="NCBI Taxonomy" id="1481923"/>
    <lineage>
        <taxon>Bacteria</taxon>
        <taxon>Pseudomonadati</taxon>
        <taxon>Pseudomonadota</taxon>
        <taxon>Gammaproteobacteria</taxon>
        <taxon>Vibrionales</taxon>
        <taxon>Vibrionaceae</taxon>
        <taxon>Vibrio</taxon>
    </lineage>
</organism>
<proteinExistence type="inferred from homology"/>
<evidence type="ECO:0000313" key="9">
    <source>
        <dbReference type="EMBL" id="QIA63462.1"/>
    </source>
</evidence>
<evidence type="ECO:0000313" key="10">
    <source>
        <dbReference type="Proteomes" id="UP000464262"/>
    </source>
</evidence>
<dbReference type="GO" id="GO:0030246">
    <property type="term" value="F:carbohydrate binding"/>
    <property type="evidence" value="ECO:0007669"/>
    <property type="project" value="InterPro"/>
</dbReference>
<dbReference type="EC" id="5.1.3.3" evidence="5"/>
<dbReference type="SUPFAM" id="SSF74650">
    <property type="entry name" value="Galactose mutarotase-like"/>
    <property type="match status" value="1"/>
</dbReference>
<keyword evidence="4 5" id="KW-0119">Carbohydrate metabolism</keyword>
<dbReference type="EMBL" id="CP047475">
    <property type="protein sequence ID" value="QIA63462.1"/>
    <property type="molecule type" value="Genomic_DNA"/>
</dbReference>
<dbReference type="CDD" id="cd09019">
    <property type="entry name" value="galactose_mutarotase_like"/>
    <property type="match status" value="1"/>
</dbReference>
<gene>
    <name evidence="9" type="ORF">GT360_08000</name>
</gene>